<gene>
    <name evidence="5" type="ORF">BdWA1_002840</name>
</gene>
<dbReference type="GO" id="GO:0097367">
    <property type="term" value="F:carbohydrate derivative binding"/>
    <property type="evidence" value="ECO:0007669"/>
    <property type="project" value="InterPro"/>
</dbReference>
<dbReference type="InterPro" id="IPR001672">
    <property type="entry name" value="G6P_Isomerase"/>
</dbReference>
<dbReference type="GO" id="GO:0006094">
    <property type="term" value="P:gluconeogenesis"/>
    <property type="evidence" value="ECO:0007669"/>
    <property type="project" value="UniProtKB-KW"/>
</dbReference>
<dbReference type="EMBL" id="JALLKP010000003">
    <property type="protein sequence ID" value="KAK2196240.1"/>
    <property type="molecule type" value="Genomic_DNA"/>
</dbReference>
<comment type="catalytic activity">
    <reaction evidence="4">
        <text>alpha-D-glucose 6-phosphate = beta-D-fructose 6-phosphate</text>
        <dbReference type="Rhea" id="RHEA:11816"/>
        <dbReference type="ChEBI" id="CHEBI:57634"/>
        <dbReference type="ChEBI" id="CHEBI:58225"/>
        <dbReference type="EC" id="5.3.1.9"/>
    </reaction>
</comment>
<protein>
    <recommendedName>
        <fullName evidence="4">Glucose-6-phosphate isomerase</fullName>
        <ecNumber evidence="4">5.3.1.9</ecNumber>
    </recommendedName>
</protein>
<dbReference type="Gene3D" id="3.40.50.10490">
    <property type="entry name" value="Glucose-6-phosphate isomerase like protein, domain 1"/>
    <property type="match status" value="2"/>
</dbReference>
<dbReference type="GeneID" id="94337137"/>
<dbReference type="InterPro" id="IPR046348">
    <property type="entry name" value="SIS_dom_sf"/>
</dbReference>
<evidence type="ECO:0000256" key="3">
    <source>
        <dbReference type="ARBA" id="ARBA00023235"/>
    </source>
</evidence>
<dbReference type="PANTHER" id="PTHR11469:SF1">
    <property type="entry name" value="GLUCOSE-6-PHOSPHATE ISOMERASE"/>
    <property type="match status" value="1"/>
</dbReference>
<dbReference type="InterPro" id="IPR035476">
    <property type="entry name" value="SIS_PGI_1"/>
</dbReference>
<comment type="pathway">
    <text evidence="4">Carbohydrate degradation; glycolysis; D-glyceraldehyde 3-phosphate and glycerone phosphate from D-glucose: step 2/4.</text>
</comment>
<dbReference type="GO" id="GO:0048029">
    <property type="term" value="F:monosaccharide binding"/>
    <property type="evidence" value="ECO:0007669"/>
    <property type="project" value="TreeGrafter"/>
</dbReference>
<dbReference type="CDD" id="cd05016">
    <property type="entry name" value="SIS_PGI_2"/>
    <property type="match status" value="1"/>
</dbReference>
<dbReference type="InterPro" id="IPR035482">
    <property type="entry name" value="SIS_PGI_2"/>
</dbReference>
<keyword evidence="3 4" id="KW-0413">Isomerase</keyword>
<keyword evidence="1 4" id="KW-0312">Gluconeogenesis</keyword>
<reference evidence="5" key="1">
    <citation type="journal article" date="2023" name="Nat. Microbiol.">
        <title>Babesia duncani multi-omics identifies virulence factors and drug targets.</title>
        <authorList>
            <person name="Singh P."/>
            <person name="Lonardi S."/>
            <person name="Liang Q."/>
            <person name="Vydyam P."/>
            <person name="Khabirova E."/>
            <person name="Fang T."/>
            <person name="Gihaz S."/>
            <person name="Thekkiniath J."/>
            <person name="Munshi M."/>
            <person name="Abel S."/>
            <person name="Ciampossin L."/>
            <person name="Batugedara G."/>
            <person name="Gupta M."/>
            <person name="Lu X.M."/>
            <person name="Lenz T."/>
            <person name="Chakravarty S."/>
            <person name="Cornillot E."/>
            <person name="Hu Y."/>
            <person name="Ma W."/>
            <person name="Gonzalez L.M."/>
            <person name="Sanchez S."/>
            <person name="Estrada K."/>
            <person name="Sanchez-Flores A."/>
            <person name="Montero E."/>
            <person name="Harb O.S."/>
            <person name="Le Roch K.G."/>
            <person name="Mamoun C.B."/>
        </authorList>
    </citation>
    <scope>NUCLEOTIDE SEQUENCE</scope>
    <source>
        <strain evidence="5">WA1</strain>
    </source>
</reference>
<dbReference type="EC" id="5.3.1.9" evidence="4"/>
<dbReference type="GO" id="GO:0005829">
    <property type="term" value="C:cytosol"/>
    <property type="evidence" value="ECO:0007669"/>
    <property type="project" value="TreeGrafter"/>
</dbReference>
<sequence length="422" mass="46616">MVLDLTRQLLDVEQLDTLLALAEELKIKDKILGLFDGTILNMSEERSVLHSVLRAPKDSNVVVNNEDVCKQVHHVLDRIETFSNDVRSGKIVSSDGKTFNTLLCIGIGGSFLGTAFTSDAFMGNKKARLAAAGKSIRFLSNVDPAAFRISTKGLDAKRTLVIIISKTFTTTETMKNAQAAKKWLMENIEDTDSVGKFFSIKIHISGKHLCAVSTNLKLTKEFGIDDDRGGRFSVCSAVGMLPLSLYFGFEIAKEFLQGCHAMDTHFKTAEFRENLPVLMGLASFYNAIILEFNTVAVLPYSQDLGRFPNYVQQLAMESNGKSVDENGAELKYNAGEIFFGESGTNGQHSFYQLLHQGRTVPAEFIGFIKNENPDFATDGVTFHEELMANFFAQPDALAYGISEEQLRAKGCKDALVPHKNSY</sequence>
<keyword evidence="2 4" id="KW-0324">Glycolysis</keyword>
<evidence type="ECO:0000256" key="2">
    <source>
        <dbReference type="ARBA" id="ARBA00023152"/>
    </source>
</evidence>
<name>A0AAD9UP04_9APIC</name>
<dbReference type="CDD" id="cd05015">
    <property type="entry name" value="SIS_PGI_1"/>
    <property type="match status" value="1"/>
</dbReference>
<accession>A0AAD9UP04</accession>
<dbReference type="GO" id="GO:0004347">
    <property type="term" value="F:glucose-6-phosphate isomerase activity"/>
    <property type="evidence" value="ECO:0007669"/>
    <property type="project" value="UniProtKB-EC"/>
</dbReference>
<dbReference type="Pfam" id="PF00342">
    <property type="entry name" value="PGI"/>
    <property type="match status" value="1"/>
</dbReference>
<dbReference type="Proteomes" id="UP001214638">
    <property type="component" value="Unassembled WGS sequence"/>
</dbReference>
<dbReference type="PRINTS" id="PR00662">
    <property type="entry name" value="G6PISOMERASE"/>
</dbReference>
<proteinExistence type="inferred from homology"/>
<dbReference type="SUPFAM" id="SSF53697">
    <property type="entry name" value="SIS domain"/>
    <property type="match status" value="1"/>
</dbReference>
<feature type="non-terminal residue" evidence="5">
    <location>
        <position position="422"/>
    </location>
</feature>
<dbReference type="RefSeq" id="XP_067803082.1">
    <property type="nucleotide sequence ID" value="XM_067947860.1"/>
</dbReference>
<evidence type="ECO:0000313" key="5">
    <source>
        <dbReference type="EMBL" id="KAK2196240.1"/>
    </source>
</evidence>
<organism evidence="5 6">
    <name type="scientific">Babesia duncani</name>
    <dbReference type="NCBI Taxonomy" id="323732"/>
    <lineage>
        <taxon>Eukaryota</taxon>
        <taxon>Sar</taxon>
        <taxon>Alveolata</taxon>
        <taxon>Apicomplexa</taxon>
        <taxon>Aconoidasida</taxon>
        <taxon>Piroplasmida</taxon>
        <taxon>Babesiidae</taxon>
        <taxon>Babesia</taxon>
    </lineage>
</organism>
<comment type="caution">
    <text evidence="5">The sequence shown here is derived from an EMBL/GenBank/DDBJ whole genome shotgun (WGS) entry which is preliminary data.</text>
</comment>
<dbReference type="GO" id="GO:0051156">
    <property type="term" value="P:glucose 6-phosphate metabolic process"/>
    <property type="evidence" value="ECO:0007669"/>
    <property type="project" value="TreeGrafter"/>
</dbReference>
<dbReference type="PANTHER" id="PTHR11469">
    <property type="entry name" value="GLUCOSE-6-PHOSPHATE ISOMERASE"/>
    <property type="match status" value="1"/>
</dbReference>
<dbReference type="KEGG" id="bdw:94337137"/>
<dbReference type="PROSITE" id="PS51463">
    <property type="entry name" value="P_GLUCOSE_ISOMERASE_3"/>
    <property type="match status" value="1"/>
</dbReference>
<evidence type="ECO:0000256" key="4">
    <source>
        <dbReference type="RuleBase" id="RU000612"/>
    </source>
</evidence>
<comment type="similarity">
    <text evidence="4">Belongs to the GPI family.</text>
</comment>
<keyword evidence="6" id="KW-1185">Reference proteome</keyword>
<dbReference type="AlphaFoldDB" id="A0AAD9UP04"/>
<evidence type="ECO:0000313" key="6">
    <source>
        <dbReference type="Proteomes" id="UP001214638"/>
    </source>
</evidence>
<evidence type="ECO:0000256" key="1">
    <source>
        <dbReference type="ARBA" id="ARBA00022432"/>
    </source>
</evidence>
<dbReference type="GO" id="GO:0006096">
    <property type="term" value="P:glycolytic process"/>
    <property type="evidence" value="ECO:0007669"/>
    <property type="project" value="UniProtKB-KW"/>
</dbReference>